<organism evidence="3 4">
    <name type="scientific">Pagothenia borchgrevinki</name>
    <name type="common">Bald rockcod</name>
    <name type="synonym">Trematomus borchgrevinki</name>
    <dbReference type="NCBI Taxonomy" id="8213"/>
    <lineage>
        <taxon>Eukaryota</taxon>
        <taxon>Metazoa</taxon>
        <taxon>Chordata</taxon>
        <taxon>Craniata</taxon>
        <taxon>Vertebrata</taxon>
        <taxon>Euteleostomi</taxon>
        <taxon>Actinopterygii</taxon>
        <taxon>Neopterygii</taxon>
        <taxon>Teleostei</taxon>
        <taxon>Neoteleostei</taxon>
        <taxon>Acanthomorphata</taxon>
        <taxon>Eupercaria</taxon>
        <taxon>Perciformes</taxon>
        <taxon>Notothenioidei</taxon>
        <taxon>Nototheniidae</taxon>
        <taxon>Pagothenia</taxon>
    </lineage>
</organism>
<evidence type="ECO:0000313" key="3">
    <source>
        <dbReference type="EMBL" id="KAL3064974.1"/>
    </source>
</evidence>
<name>A0ABD2HF23_PAGBO</name>
<dbReference type="AlphaFoldDB" id="A0ABD2HF23"/>
<feature type="region of interest" description="Disordered" evidence="1">
    <location>
        <begin position="111"/>
        <end position="135"/>
    </location>
</feature>
<dbReference type="PANTHER" id="PTHR47595">
    <property type="entry name" value="HEAT SHOCK 70 KDA PROTEIN 14"/>
    <property type="match status" value="1"/>
</dbReference>
<evidence type="ECO:0000259" key="2">
    <source>
        <dbReference type="Pfam" id="PF13837"/>
    </source>
</evidence>
<evidence type="ECO:0000256" key="1">
    <source>
        <dbReference type="SAM" id="MobiDB-lite"/>
    </source>
</evidence>
<dbReference type="InterPro" id="IPR044822">
    <property type="entry name" value="Myb_DNA-bind_4"/>
</dbReference>
<protein>
    <recommendedName>
        <fullName evidence="2">Myb/SANT-like DNA-binding domain-containing protein</fullName>
    </recommendedName>
</protein>
<dbReference type="Pfam" id="PF13837">
    <property type="entry name" value="Myb_DNA-bind_4"/>
    <property type="match status" value="1"/>
</dbReference>
<comment type="caution">
    <text evidence="3">The sequence shown here is derived from an EMBL/GenBank/DDBJ whole genome shotgun (WGS) entry which is preliminary data.</text>
</comment>
<reference evidence="3 4" key="2">
    <citation type="journal article" date="2024" name="G3 (Bethesda)">
        <title>The genome of the cryopelagic Antarctic bald notothen, Trematomus borchgrevinki.</title>
        <authorList>
            <person name="Rayamajhi N."/>
            <person name="Rivera-Colon A.G."/>
            <person name="Minhas B.F."/>
            <person name="Cheng C.C."/>
            <person name="Catchen J.M."/>
        </authorList>
    </citation>
    <scope>NUCLEOTIDE SEQUENCE [LARGE SCALE GENOMIC DNA]</scope>
    <source>
        <strain evidence="3">AGRC-2024</strain>
    </source>
</reference>
<sequence>MYERISQELAAIGIIHCAKSCRDKIKKLKQDFKKIKDHNNKSGNGRKTSKWYDRLNVLLGHRPSYLGTAHTIDSTTTRWEDAMAGELSMHNDDELGNVVFPLELEISEISPPEIHGSASSSPVPTTKRKGKRTRDDRFLDTITAMDDRRALASTENEDRHAMANKEMHEERLLHEHKAQESQDHLIKVMADSAVRQVEVAARQVEVAARQVEVAALQVEQQNTFQAGLLGVLSELVKSNRPPINLSSLVHYRMTCWEACGAVAECVGVRIRGAQVQTPLQSA</sequence>
<accession>A0ABD2HF23</accession>
<proteinExistence type="predicted"/>
<dbReference type="Proteomes" id="UP001619887">
    <property type="component" value="Unassembled WGS sequence"/>
</dbReference>
<keyword evidence="4" id="KW-1185">Reference proteome</keyword>
<feature type="domain" description="Myb/SANT-like DNA-binding" evidence="2">
    <location>
        <begin position="2"/>
        <end position="56"/>
    </location>
</feature>
<dbReference type="PANTHER" id="PTHR47595:SF1">
    <property type="entry name" value="MYB_SANT-LIKE DNA-BINDING DOMAIN-CONTAINING PROTEIN"/>
    <property type="match status" value="1"/>
</dbReference>
<evidence type="ECO:0000313" key="4">
    <source>
        <dbReference type="Proteomes" id="UP001619887"/>
    </source>
</evidence>
<reference evidence="3 4" key="1">
    <citation type="journal article" date="2022" name="G3 (Bethesda)">
        <title>Evaluating Illumina-, Nanopore-, and PacBio-based genome assembly strategies with the bald notothen, Trematomus borchgrevinki.</title>
        <authorList>
            <person name="Rayamajhi N."/>
            <person name="Cheng C.C."/>
            <person name="Catchen J.M."/>
        </authorList>
    </citation>
    <scope>NUCLEOTIDE SEQUENCE [LARGE SCALE GENOMIC DNA]</scope>
    <source>
        <strain evidence="3">AGRC-2024</strain>
    </source>
</reference>
<dbReference type="EMBL" id="JBIYXZ010002070">
    <property type="protein sequence ID" value="KAL3064974.1"/>
    <property type="molecule type" value="Genomic_DNA"/>
</dbReference>
<dbReference type="Gene3D" id="1.10.10.60">
    <property type="entry name" value="Homeodomain-like"/>
    <property type="match status" value="1"/>
</dbReference>
<gene>
    <name evidence="3" type="ORF">OYC64_001084</name>
</gene>